<accession>A0A0D6XQ75</accession>
<dbReference type="RefSeq" id="WP_044360486.1">
    <property type="nucleotide sequence ID" value="NZ_JXWY01000039.1"/>
</dbReference>
<dbReference type="InterPro" id="IPR025007">
    <property type="entry name" value="DUF3899"/>
</dbReference>
<reference evidence="4 6" key="2">
    <citation type="submission" date="2018-06" db="EMBL/GenBank/DDBJ databases">
        <authorList>
            <consortium name="Pathogen Informatics"/>
            <person name="Doyle S."/>
        </authorList>
    </citation>
    <scope>NUCLEOTIDE SEQUENCE [LARGE SCALE GENOMIC DNA]</scope>
    <source>
        <strain evidence="4 6">NCTC13832</strain>
    </source>
</reference>
<feature type="transmembrane region" description="Helical" evidence="1">
    <location>
        <begin position="6"/>
        <end position="25"/>
    </location>
</feature>
<evidence type="ECO:0000256" key="1">
    <source>
        <dbReference type="SAM" id="Phobius"/>
    </source>
</evidence>
<keyword evidence="1" id="KW-0812">Transmembrane</keyword>
<dbReference type="AlphaFoldDB" id="A0A0D6XQ75"/>
<dbReference type="Proteomes" id="UP000032366">
    <property type="component" value="Unassembled WGS sequence"/>
</dbReference>
<evidence type="ECO:0000313" key="6">
    <source>
        <dbReference type="Proteomes" id="UP000254100"/>
    </source>
</evidence>
<proteinExistence type="predicted"/>
<evidence type="ECO:0000259" key="2">
    <source>
        <dbReference type="Pfam" id="PF13038"/>
    </source>
</evidence>
<organism evidence="4 6">
    <name type="scientific">Staphylococcus microti</name>
    <dbReference type="NCBI Taxonomy" id="569857"/>
    <lineage>
        <taxon>Bacteria</taxon>
        <taxon>Bacillati</taxon>
        <taxon>Bacillota</taxon>
        <taxon>Bacilli</taxon>
        <taxon>Bacillales</taxon>
        <taxon>Staphylococcaceae</taxon>
        <taxon>Staphylococcus</taxon>
    </lineage>
</organism>
<protein>
    <submittedName>
        <fullName evidence="4">Membrane protein</fullName>
    </submittedName>
</protein>
<sequence>MKFLNFNTLLYILITPVATLILWLTGAHTWHYLINTFFSLSLIISIFLFTLLLIQEGIFDVTSYGFRKFRYQLMRKKNRQMYEEDDFYNPKSPKREQYVVQPWIKPALLVNTGYFVLSIILAFLL</sequence>
<gene>
    <name evidence="4" type="ORF">NCTC13832_00629</name>
    <name evidence="3" type="ORF">TP70_06575</name>
</gene>
<keyword evidence="5" id="KW-1185">Reference proteome</keyword>
<evidence type="ECO:0000313" key="3">
    <source>
        <dbReference type="EMBL" id="KIX90580.1"/>
    </source>
</evidence>
<keyword evidence="1" id="KW-1133">Transmembrane helix</keyword>
<dbReference type="EMBL" id="JXWY01000039">
    <property type="protein sequence ID" value="KIX90580.1"/>
    <property type="molecule type" value="Genomic_DNA"/>
</dbReference>
<dbReference type="OrthoDB" id="2414433at2"/>
<feature type="domain" description="DUF3899" evidence="2">
    <location>
        <begin position="34"/>
        <end position="122"/>
    </location>
</feature>
<dbReference type="EMBL" id="UHDT01000001">
    <property type="protein sequence ID" value="SUM56966.1"/>
    <property type="molecule type" value="Genomic_DNA"/>
</dbReference>
<feature type="transmembrane region" description="Helical" evidence="1">
    <location>
        <begin position="103"/>
        <end position="124"/>
    </location>
</feature>
<feature type="transmembrane region" description="Helical" evidence="1">
    <location>
        <begin position="32"/>
        <end position="54"/>
    </location>
</feature>
<name>A0A0D6XQ75_9STAP</name>
<dbReference type="Pfam" id="PF13038">
    <property type="entry name" value="DUF3899"/>
    <property type="match status" value="1"/>
</dbReference>
<keyword evidence="1" id="KW-0472">Membrane</keyword>
<dbReference type="Proteomes" id="UP000254100">
    <property type="component" value="Unassembled WGS sequence"/>
</dbReference>
<evidence type="ECO:0000313" key="5">
    <source>
        <dbReference type="Proteomes" id="UP000032366"/>
    </source>
</evidence>
<dbReference type="STRING" id="569857.TP70_06575"/>
<reference evidence="3 5" key="1">
    <citation type="submission" date="2015-01" db="EMBL/GenBank/DDBJ databases">
        <authorList>
            <person name="Guo J."/>
        </authorList>
    </citation>
    <scope>NUCLEOTIDE SEQUENCE [LARGE SCALE GENOMIC DNA]</scope>
    <source>
        <strain evidence="3 5">DSM 22147</strain>
    </source>
</reference>
<evidence type="ECO:0000313" key="4">
    <source>
        <dbReference type="EMBL" id="SUM56966.1"/>
    </source>
</evidence>